<feature type="domain" description="Cpl-7 lysozyme C-terminal" evidence="5">
    <location>
        <begin position="213"/>
        <end position="251"/>
    </location>
</feature>
<sequence length="360" mass="38990">MRLSQNGLNLIKQFEGVRLSCYHLGDGACTVGYGHTRPLSQCPGAGSLRISQAQADQYLRDDVARFENAVSNFFTRNLNQNQFDALVSFAYNLGGGKFANDGWNRNASDAQITGLMIQYVNPKQFRVGLTRRRQAEIALFNSPVAGGGQPQPQHQPPPHTPFANNSLEQMASDVQAGRYGNGEARVAALGNLARGVQTIVNERAGVVSASQSHHILAEETLKGHFGNGNQRVVLLGSYYNAVQAIINAQAGAGGGGGRSYTVRRGDTLSAIAGICPLLVGNFVDLACLFFHFCFDIFLCIASIRCSNSSNVSVPSVNTVLGRRKYLQTDYQVVLTLCICLSEEEQIGSRVCAWFVVEVHQ</sequence>
<organism evidence="6 7">
    <name type="scientific">Blattamonas nauphoetae</name>
    <dbReference type="NCBI Taxonomy" id="2049346"/>
    <lineage>
        <taxon>Eukaryota</taxon>
        <taxon>Metamonada</taxon>
        <taxon>Preaxostyla</taxon>
        <taxon>Oxymonadida</taxon>
        <taxon>Blattamonas</taxon>
    </lineage>
</organism>
<dbReference type="SMART" id="SM01095">
    <property type="entry name" value="Cpl-7"/>
    <property type="match status" value="2"/>
</dbReference>
<keyword evidence="6" id="KW-0378">Hydrolase</keyword>
<dbReference type="InterPro" id="IPR018392">
    <property type="entry name" value="LysM"/>
</dbReference>
<dbReference type="InterPro" id="IPR033907">
    <property type="entry name" value="Endolysin_autolysin"/>
</dbReference>
<evidence type="ECO:0000256" key="1">
    <source>
        <dbReference type="ARBA" id="ARBA00022529"/>
    </source>
</evidence>
<protein>
    <submittedName>
        <fullName evidence="6">Glycoside hydrolase family protein</fullName>
    </submittedName>
</protein>
<dbReference type="GO" id="GO:0016787">
    <property type="term" value="F:hydrolase activity"/>
    <property type="evidence" value="ECO:0007669"/>
    <property type="project" value="UniProtKB-KW"/>
</dbReference>
<evidence type="ECO:0000313" key="6">
    <source>
        <dbReference type="EMBL" id="KAK2955975.1"/>
    </source>
</evidence>
<keyword evidence="3" id="KW-1035">Host cytoplasm</keyword>
<dbReference type="Gene3D" id="1.10.530.40">
    <property type="match status" value="1"/>
</dbReference>
<evidence type="ECO:0000256" key="3">
    <source>
        <dbReference type="ARBA" id="ARBA00023200"/>
    </source>
</evidence>
<comment type="caution">
    <text evidence="6">The sequence shown here is derived from an EMBL/GenBank/DDBJ whole genome shotgun (WGS) entry which is preliminary data.</text>
</comment>
<dbReference type="InterPro" id="IPR023346">
    <property type="entry name" value="Lysozyme-like_dom_sf"/>
</dbReference>
<keyword evidence="2" id="KW-0081">Bacteriolytic enzyme</keyword>
<evidence type="ECO:0000256" key="4">
    <source>
        <dbReference type="SAM" id="MobiDB-lite"/>
    </source>
</evidence>
<reference evidence="6 7" key="1">
    <citation type="journal article" date="2022" name="bioRxiv">
        <title>Genomics of Preaxostyla Flagellates Illuminates Evolutionary Transitions and the Path Towards Mitochondrial Loss.</title>
        <authorList>
            <person name="Novak L.V.F."/>
            <person name="Treitli S.C."/>
            <person name="Pyrih J."/>
            <person name="Halakuc P."/>
            <person name="Pipaliya S.V."/>
            <person name="Vacek V."/>
            <person name="Brzon O."/>
            <person name="Soukal P."/>
            <person name="Eme L."/>
            <person name="Dacks J.B."/>
            <person name="Karnkowska A."/>
            <person name="Elias M."/>
            <person name="Hampl V."/>
        </authorList>
    </citation>
    <scope>NUCLEOTIDE SEQUENCE [LARGE SCALE GENOMIC DNA]</scope>
    <source>
        <strain evidence="6">NAU3</strain>
        <tissue evidence="6">Gut</tissue>
    </source>
</reference>
<dbReference type="Pfam" id="PF00959">
    <property type="entry name" value="Phage_lysozyme"/>
    <property type="match status" value="1"/>
</dbReference>
<dbReference type="InterPro" id="IPR013168">
    <property type="entry name" value="Cpl_7_lyso_C"/>
</dbReference>
<keyword evidence="1" id="KW-0929">Antimicrobial</keyword>
<dbReference type="InterPro" id="IPR002196">
    <property type="entry name" value="Glyco_hydro_24"/>
</dbReference>
<proteinExistence type="predicted"/>
<feature type="domain" description="Cpl-7 lysozyme C-terminal" evidence="5">
    <location>
        <begin position="167"/>
        <end position="205"/>
    </location>
</feature>
<dbReference type="InterPro" id="IPR023347">
    <property type="entry name" value="Lysozyme_dom_sf"/>
</dbReference>
<keyword evidence="7" id="KW-1185">Reference proteome</keyword>
<dbReference type="Pfam" id="PF08230">
    <property type="entry name" value="CW_7"/>
    <property type="match status" value="2"/>
</dbReference>
<dbReference type="InterPro" id="IPR051018">
    <property type="entry name" value="Bacteriophage_GH24"/>
</dbReference>
<dbReference type="CDD" id="cd00118">
    <property type="entry name" value="LysM"/>
    <property type="match status" value="1"/>
</dbReference>
<dbReference type="EMBL" id="JARBJD010000061">
    <property type="protein sequence ID" value="KAK2955975.1"/>
    <property type="molecule type" value="Genomic_DNA"/>
</dbReference>
<gene>
    <name evidence="6" type="ORF">BLNAU_9135</name>
</gene>
<dbReference type="CDD" id="cd00737">
    <property type="entry name" value="lyz_endolysin_autolysin"/>
    <property type="match status" value="1"/>
</dbReference>
<dbReference type="PANTHER" id="PTHR38107:SF3">
    <property type="entry name" value="LYSOZYME RRRD-RELATED"/>
    <property type="match status" value="1"/>
</dbReference>
<evidence type="ECO:0000259" key="5">
    <source>
        <dbReference type="SMART" id="SM01095"/>
    </source>
</evidence>
<evidence type="ECO:0000256" key="2">
    <source>
        <dbReference type="ARBA" id="ARBA00022638"/>
    </source>
</evidence>
<dbReference type="Proteomes" id="UP001281761">
    <property type="component" value="Unassembled WGS sequence"/>
</dbReference>
<feature type="region of interest" description="Disordered" evidence="4">
    <location>
        <begin position="142"/>
        <end position="165"/>
    </location>
</feature>
<accession>A0ABQ9XWX1</accession>
<name>A0ABQ9XWX1_9EUKA</name>
<evidence type="ECO:0000313" key="7">
    <source>
        <dbReference type="Proteomes" id="UP001281761"/>
    </source>
</evidence>
<dbReference type="SUPFAM" id="SSF53955">
    <property type="entry name" value="Lysozyme-like"/>
    <property type="match status" value="1"/>
</dbReference>
<dbReference type="PANTHER" id="PTHR38107">
    <property type="match status" value="1"/>
</dbReference>